<accession>A0A1Y2AW11</accession>
<dbReference type="SMART" id="SM00298">
    <property type="entry name" value="CHROMO"/>
    <property type="match status" value="1"/>
</dbReference>
<keyword evidence="2" id="KW-0539">Nucleus</keyword>
<sequence>MGTPKRKAQSGRPLPSKKLHSYAKTSNGAPTIINAAASSPSPEPSVTADATSAVEQSTLLPHCLPPVETTVALHWVYLFYRFCAERHQMWEKREAGVPRDELSTDETMQKTFVGNVFRELDAGSKKMQGIIDTGDQSHEEICFRVFLYCGFYKNTTWDAFVETLGEVPSWKSFNLERYERILHDISFVRREKIYTGGFQIVPPTVYFGREHPLPHYAASLRFIMSLMEMGMPSRLLECRYATDASAILQTAPTLGGFLSLNLLTYLNGSPHLDFEYRNFASCGPGSRLYLQRIFGKSTINSIAMEEAGLRWLYDHQWRFWERIGQDPPHAWTLGLRPGMRVLDFENALCWCHRYVNDFQRKDYRNLGQIPLPDFDLNLTDNASPPAWCDEERYAGVRSTVTAVKTDCTEKEENELKSVTGDAKEGVNGDAESKNVDVQENIISDAQEIVKDDLQDDNEGVYEVEKIVGRKGNRTDRDGLFRVRWRGYLPEDDTWERESSLQEGAKEVLNEWLEWESKVWATIERVAKENPYRAPAVKVQGGGEAAPNRLRLFKRTVVSNDDVSRHKSRRTETLPLKVETVA</sequence>
<dbReference type="Proteomes" id="UP000193986">
    <property type="component" value="Unassembled WGS sequence"/>
</dbReference>
<comment type="subcellular location">
    <subcellularLocation>
        <location evidence="1">Nucleus</location>
    </subcellularLocation>
</comment>
<dbReference type="Pfam" id="PF00385">
    <property type="entry name" value="Chromo"/>
    <property type="match status" value="1"/>
</dbReference>
<evidence type="ECO:0000313" key="5">
    <source>
        <dbReference type="EMBL" id="ORY26783.1"/>
    </source>
</evidence>
<evidence type="ECO:0000256" key="1">
    <source>
        <dbReference type="ARBA" id="ARBA00004123"/>
    </source>
</evidence>
<dbReference type="Gene3D" id="2.40.50.40">
    <property type="match status" value="1"/>
</dbReference>
<dbReference type="InterPro" id="IPR051219">
    <property type="entry name" value="Heterochromatin_chromo-domain"/>
</dbReference>
<keyword evidence="6" id="KW-1185">Reference proteome</keyword>
<dbReference type="AlphaFoldDB" id="A0A1Y2AW11"/>
<name>A0A1Y2AW11_9TREE</name>
<feature type="compositionally biased region" description="Low complexity" evidence="3">
    <location>
        <begin position="29"/>
        <end position="40"/>
    </location>
</feature>
<reference evidence="5 6" key="1">
    <citation type="submission" date="2016-07" db="EMBL/GenBank/DDBJ databases">
        <title>Pervasive Adenine N6-methylation of Active Genes in Fungi.</title>
        <authorList>
            <consortium name="DOE Joint Genome Institute"/>
            <person name="Mondo S.J."/>
            <person name="Dannebaum R.O."/>
            <person name="Kuo R.C."/>
            <person name="Labutti K."/>
            <person name="Haridas S."/>
            <person name="Kuo A."/>
            <person name="Salamov A."/>
            <person name="Ahrendt S.R."/>
            <person name="Lipzen A."/>
            <person name="Sullivan W."/>
            <person name="Andreopoulos W.B."/>
            <person name="Clum A."/>
            <person name="Lindquist E."/>
            <person name="Daum C."/>
            <person name="Ramamoorthy G.K."/>
            <person name="Gryganskyi A."/>
            <person name="Culley D."/>
            <person name="Magnuson J.K."/>
            <person name="James T.Y."/>
            <person name="O'Malley M.A."/>
            <person name="Stajich J.E."/>
            <person name="Spatafora J.W."/>
            <person name="Visel A."/>
            <person name="Grigoriev I.V."/>
        </authorList>
    </citation>
    <scope>NUCLEOTIDE SEQUENCE [LARGE SCALE GENOMIC DNA]</scope>
    <source>
        <strain evidence="5 6">68-887.2</strain>
    </source>
</reference>
<dbReference type="Pfam" id="PF18723">
    <property type="entry name" value="HMUDK_hel"/>
    <property type="match status" value="1"/>
</dbReference>
<comment type="caution">
    <text evidence="5">The sequence shown here is derived from an EMBL/GenBank/DDBJ whole genome shotgun (WGS) entry which is preliminary data.</text>
</comment>
<dbReference type="InterPro" id="IPR016197">
    <property type="entry name" value="Chromo-like_dom_sf"/>
</dbReference>
<dbReference type="GO" id="GO:0006338">
    <property type="term" value="P:chromatin remodeling"/>
    <property type="evidence" value="ECO:0007669"/>
    <property type="project" value="UniProtKB-ARBA"/>
</dbReference>
<dbReference type="CDD" id="cd00024">
    <property type="entry name" value="CD_CSD"/>
    <property type="match status" value="1"/>
</dbReference>
<dbReference type="GO" id="GO:0005634">
    <property type="term" value="C:nucleus"/>
    <property type="evidence" value="ECO:0007669"/>
    <property type="project" value="UniProtKB-SubCell"/>
</dbReference>
<dbReference type="STRING" id="71784.A0A1Y2AW11"/>
<dbReference type="OrthoDB" id="433924at2759"/>
<dbReference type="PROSITE" id="PS50013">
    <property type="entry name" value="CHROMO_2"/>
    <property type="match status" value="1"/>
</dbReference>
<dbReference type="InterPro" id="IPR023780">
    <property type="entry name" value="Chromo_domain"/>
</dbReference>
<feature type="domain" description="Chromo" evidence="4">
    <location>
        <begin position="461"/>
        <end position="513"/>
    </location>
</feature>
<dbReference type="InterPro" id="IPR040684">
    <property type="entry name" value="HMUDK_hel"/>
</dbReference>
<proteinExistence type="predicted"/>
<organism evidence="5 6">
    <name type="scientific">Naematelia encephala</name>
    <dbReference type="NCBI Taxonomy" id="71784"/>
    <lineage>
        <taxon>Eukaryota</taxon>
        <taxon>Fungi</taxon>
        <taxon>Dikarya</taxon>
        <taxon>Basidiomycota</taxon>
        <taxon>Agaricomycotina</taxon>
        <taxon>Tremellomycetes</taxon>
        <taxon>Tremellales</taxon>
        <taxon>Naemateliaceae</taxon>
        <taxon>Naematelia</taxon>
    </lineage>
</organism>
<protein>
    <recommendedName>
        <fullName evidence="4">Chromo domain-containing protein</fullName>
    </recommendedName>
</protein>
<feature type="region of interest" description="Disordered" evidence="3">
    <location>
        <begin position="1"/>
        <end position="50"/>
    </location>
</feature>
<feature type="compositionally biased region" description="Basic residues" evidence="3">
    <location>
        <begin position="1"/>
        <end position="21"/>
    </location>
</feature>
<evidence type="ECO:0000259" key="4">
    <source>
        <dbReference type="PROSITE" id="PS50013"/>
    </source>
</evidence>
<dbReference type="EMBL" id="MCFC01000044">
    <property type="protein sequence ID" value="ORY26783.1"/>
    <property type="molecule type" value="Genomic_DNA"/>
</dbReference>
<dbReference type="PANTHER" id="PTHR22812">
    <property type="entry name" value="CHROMOBOX PROTEIN"/>
    <property type="match status" value="1"/>
</dbReference>
<dbReference type="InParanoid" id="A0A1Y2AW11"/>
<evidence type="ECO:0000313" key="6">
    <source>
        <dbReference type="Proteomes" id="UP000193986"/>
    </source>
</evidence>
<evidence type="ECO:0000256" key="2">
    <source>
        <dbReference type="ARBA" id="ARBA00023242"/>
    </source>
</evidence>
<gene>
    <name evidence="5" type="ORF">BCR39DRAFT_249944</name>
</gene>
<evidence type="ECO:0000256" key="3">
    <source>
        <dbReference type="SAM" id="MobiDB-lite"/>
    </source>
</evidence>
<dbReference type="SUPFAM" id="SSF54160">
    <property type="entry name" value="Chromo domain-like"/>
    <property type="match status" value="1"/>
</dbReference>
<dbReference type="InterPro" id="IPR000953">
    <property type="entry name" value="Chromo/chromo_shadow_dom"/>
</dbReference>